<evidence type="ECO:0000256" key="1">
    <source>
        <dbReference type="SAM" id="MobiDB-lite"/>
    </source>
</evidence>
<feature type="compositionally biased region" description="Polar residues" evidence="1">
    <location>
        <begin position="51"/>
        <end position="81"/>
    </location>
</feature>
<feature type="region of interest" description="Disordered" evidence="1">
    <location>
        <begin position="1"/>
        <end position="105"/>
    </location>
</feature>
<name>A0A077ZSR3_STYLE</name>
<dbReference type="InParanoid" id="A0A077ZSR3"/>
<feature type="compositionally biased region" description="Low complexity" evidence="1">
    <location>
        <begin position="16"/>
        <end position="29"/>
    </location>
</feature>
<accession>A0A077ZSR3</accession>
<keyword evidence="3" id="KW-1185">Reference proteome</keyword>
<sequence length="187" mass="21205">MEGGRSKRISQGYIDNNNSVNNKNTNSYSKLDINGLESNRKQPSQKRKSEMPSTEFSSKDLLSQSDIIQNQANPRHMSTSYGADRLSKSLDQEDEPENFRGSMLENPRYPKLSILKGGRLPRNTMRQDRNGYSIDKDLKKQKISFADNININTNGSAKLADVYLVESYKKFNAENTHGQQQGCCVIF</sequence>
<dbReference type="EMBL" id="CCKQ01001478">
    <property type="protein sequence ID" value="CDW72599.1"/>
    <property type="molecule type" value="Genomic_DNA"/>
</dbReference>
<organism evidence="2 3">
    <name type="scientific">Stylonychia lemnae</name>
    <name type="common">Ciliate</name>
    <dbReference type="NCBI Taxonomy" id="5949"/>
    <lineage>
        <taxon>Eukaryota</taxon>
        <taxon>Sar</taxon>
        <taxon>Alveolata</taxon>
        <taxon>Ciliophora</taxon>
        <taxon>Intramacronucleata</taxon>
        <taxon>Spirotrichea</taxon>
        <taxon>Stichotrichia</taxon>
        <taxon>Sporadotrichida</taxon>
        <taxon>Oxytrichidae</taxon>
        <taxon>Stylonychinae</taxon>
        <taxon>Stylonychia</taxon>
    </lineage>
</organism>
<proteinExistence type="predicted"/>
<dbReference type="AlphaFoldDB" id="A0A077ZSR3"/>
<evidence type="ECO:0000313" key="2">
    <source>
        <dbReference type="EMBL" id="CDW72599.1"/>
    </source>
</evidence>
<dbReference type="OrthoDB" id="10585871at2759"/>
<reference evidence="2 3" key="1">
    <citation type="submission" date="2014-06" db="EMBL/GenBank/DDBJ databases">
        <authorList>
            <person name="Swart Estienne"/>
        </authorList>
    </citation>
    <scope>NUCLEOTIDE SEQUENCE [LARGE SCALE GENOMIC DNA]</scope>
    <source>
        <strain evidence="2 3">130c</strain>
    </source>
</reference>
<dbReference type="Proteomes" id="UP000039865">
    <property type="component" value="Unassembled WGS sequence"/>
</dbReference>
<evidence type="ECO:0000313" key="3">
    <source>
        <dbReference type="Proteomes" id="UP000039865"/>
    </source>
</evidence>
<protein>
    <submittedName>
        <fullName evidence="2">Uncharacterized protein</fullName>
    </submittedName>
</protein>
<gene>
    <name evidence="2" type="primary">Contig18491.g19643</name>
    <name evidence="2" type="ORF">STYLEM_1562</name>
</gene>